<gene>
    <name evidence="1" type="ORF">SAMN05216409_10439</name>
</gene>
<organism evidence="1 2">
    <name type="scientific">Pseudomonas lutea</name>
    <dbReference type="NCBI Taxonomy" id="243924"/>
    <lineage>
        <taxon>Bacteria</taxon>
        <taxon>Pseudomonadati</taxon>
        <taxon>Pseudomonadota</taxon>
        <taxon>Gammaproteobacteria</taxon>
        <taxon>Pseudomonadales</taxon>
        <taxon>Pseudomonadaceae</taxon>
        <taxon>Pseudomonas</taxon>
    </lineage>
</organism>
<dbReference type="AlphaFoldDB" id="A0A9X8MAV9"/>
<sequence>MSSPNGLGGVSMTYDQAESIGAPSSFNTVIPLADAANLSSKENTVVTDAIMATRYALACDELADALAPLKVWPTLTDLQGTFSFSVLDLYGRVAYRSTRIRQVQYSEPGSLKGTVSAARRALTAQGLGFPVWDTGLEKPDTCPEETTAPADLPCKGCRLMGCKY</sequence>
<name>A0A9X8MAV9_9PSED</name>
<accession>A0A9X8MAV9</accession>
<protein>
    <submittedName>
        <fullName evidence="1">Uncharacterized protein</fullName>
    </submittedName>
</protein>
<reference evidence="1 2" key="1">
    <citation type="submission" date="2016-10" db="EMBL/GenBank/DDBJ databases">
        <authorList>
            <person name="Varghese N."/>
            <person name="Submissions S."/>
        </authorList>
    </citation>
    <scope>NUCLEOTIDE SEQUENCE [LARGE SCALE GENOMIC DNA]</scope>
    <source>
        <strain evidence="1 2">LMG 21974</strain>
    </source>
</reference>
<comment type="caution">
    <text evidence="1">The sequence shown here is derived from an EMBL/GenBank/DDBJ whole genome shotgun (WGS) entry which is preliminary data.</text>
</comment>
<evidence type="ECO:0000313" key="2">
    <source>
        <dbReference type="Proteomes" id="UP000183210"/>
    </source>
</evidence>
<proteinExistence type="predicted"/>
<dbReference type="GeneID" id="300269098"/>
<dbReference type="Proteomes" id="UP000183210">
    <property type="component" value="Unassembled WGS sequence"/>
</dbReference>
<evidence type="ECO:0000313" key="1">
    <source>
        <dbReference type="EMBL" id="SEQ13524.1"/>
    </source>
</evidence>
<dbReference type="EMBL" id="FOEV01000004">
    <property type="protein sequence ID" value="SEQ13524.1"/>
    <property type="molecule type" value="Genomic_DNA"/>
</dbReference>
<dbReference type="RefSeq" id="WP_139208723.1">
    <property type="nucleotide sequence ID" value="NZ_FOEV01000004.1"/>
</dbReference>